<evidence type="ECO:0000313" key="2">
    <source>
        <dbReference type="EMBL" id="CDM67633.1"/>
    </source>
</evidence>
<gene>
    <name evidence="2" type="ORF">CM240_0468</name>
</gene>
<evidence type="ECO:0000313" key="3">
    <source>
        <dbReference type="Proteomes" id="UP000019426"/>
    </source>
</evidence>
<evidence type="ECO:0000256" key="1">
    <source>
        <dbReference type="SAM" id="MobiDB-lite"/>
    </source>
</evidence>
<dbReference type="HOGENOM" id="CLU_211996_0_0_9"/>
<dbReference type="PATRIC" id="fig|1216932.3.peg.451"/>
<dbReference type="RefSeq" id="WP_173400224.1">
    <property type="nucleotide sequence ID" value="NZ_HG917868.1"/>
</dbReference>
<dbReference type="EMBL" id="HG917868">
    <property type="protein sequence ID" value="CDM67633.1"/>
    <property type="molecule type" value="Genomic_DNA"/>
</dbReference>
<feature type="compositionally biased region" description="Basic and acidic residues" evidence="1">
    <location>
        <begin position="1"/>
        <end position="15"/>
    </location>
</feature>
<organism evidence="2 3">
    <name type="scientific">Clostridium bornimense</name>
    <dbReference type="NCBI Taxonomy" id="1216932"/>
    <lineage>
        <taxon>Bacteria</taxon>
        <taxon>Bacillati</taxon>
        <taxon>Bacillota</taxon>
        <taxon>Clostridia</taxon>
        <taxon>Eubacteriales</taxon>
        <taxon>Clostridiaceae</taxon>
        <taxon>Clostridium</taxon>
    </lineage>
</organism>
<protein>
    <submittedName>
        <fullName evidence="2">Uncharacterized protein</fullName>
    </submittedName>
</protein>
<accession>W6RTL4</accession>
<keyword evidence="3" id="KW-1185">Reference proteome</keyword>
<reference evidence="2 3" key="1">
    <citation type="submission" date="2013-11" db="EMBL/GenBank/DDBJ databases">
        <title>Complete genome sequence of Clostridum sp. M2/40.</title>
        <authorList>
            <person name="Wibberg D."/>
            <person name="Puehler A."/>
            <person name="Schlueter A."/>
        </authorList>
    </citation>
    <scope>NUCLEOTIDE SEQUENCE [LARGE SCALE GENOMIC DNA]</scope>
    <source>
        <strain evidence="3">M2/40</strain>
    </source>
</reference>
<dbReference type="AlphaFoldDB" id="W6RTL4"/>
<sequence length="45" mass="5239">MDNNKYRMKDRPKSKPERRKMNPGGNSDLGIYHGEKIGPNSYETK</sequence>
<feature type="region of interest" description="Disordered" evidence="1">
    <location>
        <begin position="1"/>
        <end position="45"/>
    </location>
</feature>
<proteinExistence type="predicted"/>
<dbReference type="KEGG" id="clt:CM240_0468"/>
<dbReference type="STRING" id="1216932.CM240_0468"/>
<dbReference type="Proteomes" id="UP000019426">
    <property type="component" value="Chromosome M2/40_rep1"/>
</dbReference>
<name>W6RTL4_9CLOT</name>